<evidence type="ECO:0000256" key="2">
    <source>
        <dbReference type="ARBA" id="ARBA00006601"/>
    </source>
</evidence>
<evidence type="ECO:0000256" key="10">
    <source>
        <dbReference type="PIRSR" id="PIRSR500134-1"/>
    </source>
</evidence>
<evidence type="ECO:0000256" key="11">
    <source>
        <dbReference type="PIRSR" id="PIRSR500134-2"/>
    </source>
</evidence>
<evidence type="ECO:0000256" key="3">
    <source>
        <dbReference type="ARBA" id="ARBA00012954"/>
    </source>
</evidence>
<evidence type="ECO:0000256" key="4">
    <source>
        <dbReference type="ARBA" id="ARBA00015132"/>
    </source>
</evidence>
<comment type="pathway">
    <text evidence="1">Nucleotide-sugar biosynthesis; UDP-alpha-D-glucuronate biosynthesis; UDP-alpha-D-glucuronate from UDP-alpha-D-glucose: step 1/1.</text>
</comment>
<dbReference type="GO" id="GO:0003979">
    <property type="term" value="F:UDP-glucose 6-dehydrogenase activity"/>
    <property type="evidence" value="ECO:0007669"/>
    <property type="project" value="UniProtKB-EC"/>
</dbReference>
<keyword evidence="15" id="KW-1185">Reference proteome</keyword>
<comment type="similarity">
    <text evidence="2 9">Belongs to the UDP-glucose/GDP-mannose dehydrogenase family.</text>
</comment>
<proteinExistence type="inferred from homology"/>
<evidence type="ECO:0000256" key="5">
    <source>
        <dbReference type="ARBA" id="ARBA00023002"/>
    </source>
</evidence>
<dbReference type="GO" id="GO:0006065">
    <property type="term" value="P:UDP-glucuronate biosynthetic process"/>
    <property type="evidence" value="ECO:0007669"/>
    <property type="project" value="UniProtKB-UniPathway"/>
</dbReference>
<feature type="active site" description="Nucleophile" evidence="10">
    <location>
        <position position="266"/>
    </location>
</feature>
<feature type="binding site" evidence="12">
    <location>
        <position position="86"/>
    </location>
    <ligand>
        <name>NAD(+)</name>
        <dbReference type="ChEBI" id="CHEBI:57540"/>
    </ligand>
</feature>
<evidence type="ECO:0000313" key="15">
    <source>
        <dbReference type="Proteomes" id="UP000247555"/>
    </source>
</evidence>
<comment type="function">
    <text evidence="8">Catalyzes the conversion of UDP-glucose into UDP-glucuronate, one of the precursors of teichuronic acid.</text>
</comment>
<feature type="binding site" evidence="11">
    <location>
        <position position="210"/>
    </location>
    <ligand>
        <name>substrate</name>
    </ligand>
</feature>
<dbReference type="SUPFAM" id="SSF51735">
    <property type="entry name" value="NAD(P)-binding Rossmann-fold domains"/>
    <property type="match status" value="1"/>
</dbReference>
<dbReference type="EMBL" id="QJKI01000002">
    <property type="protein sequence ID" value="PXX81231.1"/>
    <property type="molecule type" value="Genomic_DNA"/>
</dbReference>
<feature type="binding site" evidence="11">
    <location>
        <position position="263"/>
    </location>
    <ligand>
        <name>substrate</name>
    </ligand>
</feature>
<dbReference type="PANTHER" id="PTHR43750:SF3">
    <property type="entry name" value="UDP-GLUCOSE 6-DEHYDROGENASE TUAD"/>
    <property type="match status" value="1"/>
</dbReference>
<evidence type="ECO:0000256" key="8">
    <source>
        <dbReference type="ARBA" id="ARBA00053241"/>
    </source>
</evidence>
<dbReference type="AlphaFoldDB" id="A0A318KTS1"/>
<dbReference type="NCBIfam" id="TIGR03026">
    <property type="entry name" value="NDP-sugDHase"/>
    <property type="match status" value="1"/>
</dbReference>
<dbReference type="SUPFAM" id="SSF52413">
    <property type="entry name" value="UDP-glucose/GDP-mannose dehydrogenase C-terminal domain"/>
    <property type="match status" value="1"/>
</dbReference>
<dbReference type="GO" id="GO:0000271">
    <property type="term" value="P:polysaccharide biosynthetic process"/>
    <property type="evidence" value="ECO:0007669"/>
    <property type="project" value="InterPro"/>
</dbReference>
<dbReference type="InterPro" id="IPR008927">
    <property type="entry name" value="6-PGluconate_DH-like_C_sf"/>
</dbReference>
<dbReference type="FunFam" id="1.20.5.100:FF:000001">
    <property type="entry name" value="UDP-glucose 6-dehydrogenase"/>
    <property type="match status" value="1"/>
</dbReference>
<dbReference type="Gene3D" id="3.40.50.720">
    <property type="entry name" value="NAD(P)-binding Rossmann-like Domain"/>
    <property type="match status" value="2"/>
</dbReference>
<dbReference type="InterPro" id="IPR036291">
    <property type="entry name" value="NAD(P)-bd_dom_sf"/>
</dbReference>
<sequence length="440" mass="47243">MKVSVIGSGYVGLVTGACLAEVGNQVLCLDVDPAKIALLQGGGVPIYEPGLEDMIRRNAAAGRLSFTTDVAAAARFGEIQFIAVGTPPDEDGSADLQYVLAAARGIARHIERPTVVVDKSTVPVGTADRVRDAMAATLAERGADIAFSVVSNPEFLKEGAAIDDFMRPDRIVVGVDDAHAAELMRRLYLPFQRNHERLIVMDVRSAELTKYAANAMLATRISFMNELANLAEALGADIEKVRQGIGSDPRIGYHFLYPGCGYGGSCFPKDVKALARTADEHGLPLRVISAVEAANDAQKRRLADKIIARFGADLTGRCFALWGLAFKPNTDDMREAPSLTLIDALLARGATVAAYDPVARDEAARVLAGRPGIRFADSMQSALDGADALAIVTEWKEFRSPDFADLKARLRTPAIFDGRNMYDPASVREAGLEYHAIGRP</sequence>
<dbReference type="PANTHER" id="PTHR43750">
    <property type="entry name" value="UDP-GLUCOSE 6-DEHYDROGENASE TUAD"/>
    <property type="match status" value="1"/>
</dbReference>
<dbReference type="InterPro" id="IPR028357">
    <property type="entry name" value="UDPglc_DH_bac"/>
</dbReference>
<feature type="domain" description="UDP-glucose/GDP-mannose dehydrogenase C-terminal" evidence="13">
    <location>
        <begin position="320"/>
        <end position="424"/>
    </location>
</feature>
<dbReference type="SMART" id="SM00984">
    <property type="entry name" value="UDPG_MGDP_dh_C"/>
    <property type="match status" value="1"/>
</dbReference>
<dbReference type="PROSITE" id="PS51257">
    <property type="entry name" value="PROKAR_LIPOPROTEIN"/>
    <property type="match status" value="1"/>
</dbReference>
<dbReference type="Gene3D" id="1.20.5.100">
    <property type="entry name" value="Cytochrome c1, transmembrane anchor, C-terminal"/>
    <property type="match status" value="1"/>
</dbReference>
<name>A0A318KTS1_9NEIS</name>
<dbReference type="InterPro" id="IPR014027">
    <property type="entry name" value="UDP-Glc/GDP-Man_DH_C"/>
</dbReference>
<dbReference type="Proteomes" id="UP000247555">
    <property type="component" value="Unassembled WGS sequence"/>
</dbReference>
<organism evidence="14 15">
    <name type="scientific">Rivihabitans pingtungensis</name>
    <dbReference type="NCBI Taxonomy" id="1054498"/>
    <lineage>
        <taxon>Bacteria</taxon>
        <taxon>Pseudomonadati</taxon>
        <taxon>Pseudomonadota</taxon>
        <taxon>Betaproteobacteria</taxon>
        <taxon>Neisseriales</taxon>
        <taxon>Aquaspirillaceae</taxon>
        <taxon>Rivihabitans</taxon>
    </lineage>
</organism>
<dbReference type="Pfam" id="PF03720">
    <property type="entry name" value="UDPG_MGDP_dh_C"/>
    <property type="match status" value="1"/>
</dbReference>
<dbReference type="InterPro" id="IPR001732">
    <property type="entry name" value="UDP-Glc/GDP-Man_DH_N"/>
</dbReference>
<dbReference type="GO" id="GO:0051287">
    <property type="term" value="F:NAD binding"/>
    <property type="evidence" value="ECO:0007669"/>
    <property type="project" value="InterPro"/>
</dbReference>
<feature type="binding site" evidence="12">
    <location>
        <position position="269"/>
    </location>
    <ligand>
        <name>NAD(+)</name>
        <dbReference type="ChEBI" id="CHEBI:57540"/>
    </ligand>
</feature>
<evidence type="ECO:0000256" key="6">
    <source>
        <dbReference type="ARBA" id="ARBA00023027"/>
    </source>
</evidence>
<comment type="caution">
    <text evidence="14">The sequence shown here is derived from an EMBL/GenBank/DDBJ whole genome shotgun (WGS) entry which is preliminary data.</text>
</comment>
<dbReference type="Pfam" id="PF03721">
    <property type="entry name" value="UDPG_MGDP_dh_N"/>
    <property type="match status" value="1"/>
</dbReference>
<dbReference type="UniPathway" id="UPA00038">
    <property type="reaction ID" value="UER00491"/>
</dbReference>
<dbReference type="InterPro" id="IPR017476">
    <property type="entry name" value="UDP-Glc/GDP-Man"/>
</dbReference>
<evidence type="ECO:0000313" key="14">
    <source>
        <dbReference type="EMBL" id="PXX81231.1"/>
    </source>
</evidence>
<evidence type="ECO:0000256" key="12">
    <source>
        <dbReference type="PIRSR" id="PIRSR500134-3"/>
    </source>
</evidence>
<feature type="binding site" evidence="11">
    <location>
        <begin position="255"/>
        <end position="259"/>
    </location>
    <ligand>
        <name>substrate</name>
    </ligand>
</feature>
<feature type="binding site" evidence="12">
    <location>
        <position position="158"/>
    </location>
    <ligand>
        <name>NAD(+)</name>
        <dbReference type="ChEBI" id="CHEBI:57540"/>
    </ligand>
</feature>
<feature type="binding site" evidence="12">
    <location>
        <position position="30"/>
    </location>
    <ligand>
        <name>NAD(+)</name>
        <dbReference type="ChEBI" id="CHEBI:57540"/>
    </ligand>
</feature>
<dbReference type="Pfam" id="PF00984">
    <property type="entry name" value="UDPG_MGDP_dh"/>
    <property type="match status" value="1"/>
</dbReference>
<evidence type="ECO:0000259" key="13">
    <source>
        <dbReference type="SMART" id="SM00984"/>
    </source>
</evidence>
<dbReference type="InterPro" id="IPR036220">
    <property type="entry name" value="UDP-Glc/GDP-Man_DH_C_sf"/>
</dbReference>
<evidence type="ECO:0000256" key="7">
    <source>
        <dbReference type="ARBA" id="ARBA00047473"/>
    </source>
</evidence>
<feature type="binding site" evidence="12">
    <location>
        <position position="334"/>
    </location>
    <ligand>
        <name>NAD(+)</name>
        <dbReference type="ChEBI" id="CHEBI:57540"/>
    </ligand>
</feature>
<reference evidence="14 15" key="1">
    <citation type="submission" date="2018-05" db="EMBL/GenBank/DDBJ databases">
        <title>Genomic Encyclopedia of Type Strains, Phase IV (KMG-IV): sequencing the most valuable type-strain genomes for metagenomic binning, comparative biology and taxonomic classification.</title>
        <authorList>
            <person name="Goeker M."/>
        </authorList>
    </citation>
    <scope>NUCLEOTIDE SEQUENCE [LARGE SCALE GENOMIC DNA]</scope>
    <source>
        <strain evidence="14 15">DSM 29661</strain>
    </source>
</reference>
<dbReference type="EC" id="1.1.1.22" evidence="3 9"/>
<evidence type="ECO:0000256" key="1">
    <source>
        <dbReference type="ARBA" id="ARBA00004701"/>
    </source>
</evidence>
<feature type="binding site" evidence="12">
    <location>
        <position position="121"/>
    </location>
    <ligand>
        <name>NAD(+)</name>
        <dbReference type="ChEBI" id="CHEBI:57540"/>
    </ligand>
</feature>
<accession>A0A318KTS1</accession>
<keyword evidence="5 9" id="KW-0560">Oxidoreductase</keyword>
<protein>
    <recommendedName>
        <fullName evidence="4 9">UDP-glucose 6-dehydrogenase</fullName>
        <ecNumber evidence="3 9">1.1.1.22</ecNumber>
    </recommendedName>
</protein>
<dbReference type="InterPro" id="IPR014026">
    <property type="entry name" value="UDP-Glc/GDP-Man_DH_dimer"/>
</dbReference>
<dbReference type="PIRSF" id="PIRSF000124">
    <property type="entry name" value="UDPglc_GDPman_dh"/>
    <property type="match status" value="1"/>
</dbReference>
<evidence type="ECO:0000256" key="9">
    <source>
        <dbReference type="PIRNR" id="PIRNR000124"/>
    </source>
</evidence>
<keyword evidence="6 9" id="KW-0520">NAD</keyword>
<dbReference type="RefSeq" id="WP_110389544.1">
    <property type="nucleotide sequence ID" value="NZ_CALCOA010000232.1"/>
</dbReference>
<feature type="binding site" evidence="12">
    <location>
        <position position="35"/>
    </location>
    <ligand>
        <name>NAD(+)</name>
        <dbReference type="ChEBI" id="CHEBI:57540"/>
    </ligand>
</feature>
<dbReference type="PIRSF" id="PIRSF500134">
    <property type="entry name" value="UDPglc_DH_bac"/>
    <property type="match status" value="1"/>
</dbReference>
<feature type="binding site" evidence="11">
    <location>
        <begin position="155"/>
        <end position="158"/>
    </location>
    <ligand>
        <name>substrate</name>
    </ligand>
</feature>
<comment type="catalytic activity">
    <reaction evidence="7 9">
        <text>UDP-alpha-D-glucose + 2 NAD(+) + H2O = UDP-alpha-D-glucuronate + 2 NADH + 3 H(+)</text>
        <dbReference type="Rhea" id="RHEA:23596"/>
        <dbReference type="ChEBI" id="CHEBI:15377"/>
        <dbReference type="ChEBI" id="CHEBI:15378"/>
        <dbReference type="ChEBI" id="CHEBI:57540"/>
        <dbReference type="ChEBI" id="CHEBI:57945"/>
        <dbReference type="ChEBI" id="CHEBI:58052"/>
        <dbReference type="ChEBI" id="CHEBI:58885"/>
        <dbReference type="EC" id="1.1.1.22"/>
    </reaction>
</comment>
<dbReference type="SUPFAM" id="SSF48179">
    <property type="entry name" value="6-phosphogluconate dehydrogenase C-terminal domain-like"/>
    <property type="match status" value="1"/>
</dbReference>
<gene>
    <name evidence="14" type="ORF">DFR34_10266</name>
</gene>
<dbReference type="OrthoDB" id="9803238at2"/>
<feature type="binding site" evidence="11">
    <location>
        <position position="327"/>
    </location>
    <ligand>
        <name>substrate</name>
    </ligand>
</feature>